<proteinExistence type="predicted"/>
<comment type="caution">
    <text evidence="2">The sequence shown here is derived from an EMBL/GenBank/DDBJ whole genome shotgun (WGS) entry which is preliminary data.</text>
</comment>
<dbReference type="Pfam" id="PF19515">
    <property type="entry name" value="DUF6048"/>
    <property type="match status" value="1"/>
</dbReference>
<evidence type="ECO:0000313" key="2">
    <source>
        <dbReference type="EMBL" id="RAJ10654.1"/>
    </source>
</evidence>
<name>A0A327R4G1_9BACT</name>
<dbReference type="InterPro" id="IPR046111">
    <property type="entry name" value="DUF6048"/>
</dbReference>
<feature type="signal peptide" evidence="1">
    <location>
        <begin position="1"/>
        <end position="21"/>
    </location>
</feature>
<organism evidence="2 3">
    <name type="scientific">Chitinophaga skermanii</name>
    <dbReference type="NCBI Taxonomy" id="331697"/>
    <lineage>
        <taxon>Bacteria</taxon>
        <taxon>Pseudomonadati</taxon>
        <taxon>Bacteroidota</taxon>
        <taxon>Chitinophagia</taxon>
        <taxon>Chitinophagales</taxon>
        <taxon>Chitinophagaceae</taxon>
        <taxon>Chitinophaga</taxon>
    </lineage>
</organism>
<dbReference type="AlphaFoldDB" id="A0A327R4G1"/>
<keyword evidence="3" id="KW-1185">Reference proteome</keyword>
<accession>A0A327R4G1</accession>
<protein>
    <recommendedName>
        <fullName evidence="4">Outer membrane protein with beta-barrel domain</fullName>
    </recommendedName>
</protein>
<dbReference type="RefSeq" id="WP_148707153.1">
    <property type="nucleotide sequence ID" value="NZ_QLLL01000001.1"/>
</dbReference>
<feature type="chain" id="PRO_5016396496" description="Outer membrane protein with beta-barrel domain" evidence="1">
    <location>
        <begin position="22"/>
        <end position="263"/>
    </location>
</feature>
<dbReference type="OrthoDB" id="1199048at2"/>
<reference evidence="2 3" key="1">
    <citation type="submission" date="2018-06" db="EMBL/GenBank/DDBJ databases">
        <title>Genomic Encyclopedia of Archaeal and Bacterial Type Strains, Phase II (KMG-II): from individual species to whole genera.</title>
        <authorList>
            <person name="Goeker M."/>
        </authorList>
    </citation>
    <scope>NUCLEOTIDE SEQUENCE [LARGE SCALE GENOMIC DNA]</scope>
    <source>
        <strain evidence="2 3">DSM 23857</strain>
    </source>
</reference>
<evidence type="ECO:0000313" key="3">
    <source>
        <dbReference type="Proteomes" id="UP000249547"/>
    </source>
</evidence>
<evidence type="ECO:0008006" key="4">
    <source>
        <dbReference type="Google" id="ProtNLM"/>
    </source>
</evidence>
<dbReference type="EMBL" id="QLLL01000001">
    <property type="protein sequence ID" value="RAJ10654.1"/>
    <property type="molecule type" value="Genomic_DNA"/>
</dbReference>
<gene>
    <name evidence="2" type="ORF">LX64_00259</name>
</gene>
<dbReference type="Proteomes" id="UP000249547">
    <property type="component" value="Unassembled WGS sequence"/>
</dbReference>
<evidence type="ECO:0000256" key="1">
    <source>
        <dbReference type="SAM" id="SignalP"/>
    </source>
</evidence>
<sequence>MKTFIFTCFISLLLCAGVAQAQQKTDSASAKKPSAVKTDSATVHLKNDTLKIHQTYPAGLRIGIDISRFAMMFFQPYRTDVNFTADARINKDLYAVADFGVNRTKHSDTNYTYKGGGAFIALGVDYNLLKKQSIHENNMFFVGARYGVAMFNYEFPTYTIYDNYYGNVTGSVPKTNEMAHWLEFAVGLRTEVLKNFYMGWSLRVRTLLNSKIIDGDYAPLVIPGYGAGDKKAVFDFNYTLSYLIPLYKLKAPSAPIAVPKKKK</sequence>
<keyword evidence="1" id="KW-0732">Signal</keyword>